<reference evidence="1 2" key="1">
    <citation type="submission" date="2014-07" db="EMBL/GenBank/DDBJ databases">
        <title>Methanogenic archaea and the global carbon cycle.</title>
        <authorList>
            <person name="Henriksen J.R."/>
            <person name="Luke J."/>
            <person name="Reinhart S."/>
            <person name="Benedict M.N."/>
            <person name="Youngblut N.D."/>
            <person name="Metcalf M.E."/>
            <person name="Whitaker R.J."/>
            <person name="Metcalf W.W."/>
        </authorList>
    </citation>
    <scope>NUCLEOTIDE SEQUENCE [LARGE SCALE GENOMIC DNA]</scope>
    <source>
        <strain evidence="1 2">SarPi</strain>
    </source>
</reference>
<protein>
    <submittedName>
        <fullName evidence="1">Uncharacterized protein</fullName>
    </submittedName>
</protein>
<dbReference type="AlphaFoldDB" id="A0A0E3RAS5"/>
<dbReference type="RefSeq" id="WP_048043192.1">
    <property type="nucleotide sequence ID" value="NZ_CP009511.1"/>
</dbReference>
<gene>
    <name evidence="1" type="ORF">MSMAP_1394</name>
</gene>
<sequence>MELNANDKIVFFFGAGASVPDNAPPASELLSEALKLNNQNGEQYIDEDRINNVKRFLKEIFHDISSDDPPLPTFEEVLTPIHIATQKGEDFSDEWNLKALEKVKFDLVYCICEVLRYKLKEPKGYYNQFIDKLFDRIDPKNCTFLSSNYDILLDNALKTKTPIDYGFDIVNTRDSSDKKKASVLLKLHGSLNWNHYPNGFSERDTTEKIKIDDEKVNFDYAKIDPGHNSQYSARPLIIPPTYRKTLESEKLVKVWKKASKELESASRIFFIGYSMPDSDFHIKHLMLRSLSRTNKRPEIFVVGSKGNDTYSQSYKNYERIFGEITPLPIGFEGFIEKMNEYI</sequence>
<dbReference type="Proteomes" id="UP000033116">
    <property type="component" value="Chromosome"/>
</dbReference>
<evidence type="ECO:0000313" key="2">
    <source>
        <dbReference type="Proteomes" id="UP000033116"/>
    </source>
</evidence>
<dbReference type="EMBL" id="CP009511">
    <property type="protein sequence ID" value="AKB61379.1"/>
    <property type="molecule type" value="Genomic_DNA"/>
</dbReference>
<evidence type="ECO:0000313" key="1">
    <source>
        <dbReference type="EMBL" id="AKB61379.1"/>
    </source>
</evidence>
<name>A0A0E3RAS5_METMZ</name>
<dbReference type="HOGENOM" id="CLU_060310_0_0_2"/>
<organism evidence="1 2">
    <name type="scientific">Methanosarcina mazei SarPi</name>
    <dbReference type="NCBI Taxonomy" id="1434115"/>
    <lineage>
        <taxon>Archaea</taxon>
        <taxon>Methanobacteriati</taxon>
        <taxon>Methanobacteriota</taxon>
        <taxon>Stenosarchaea group</taxon>
        <taxon>Methanomicrobia</taxon>
        <taxon>Methanosarcinales</taxon>
        <taxon>Methanosarcinaceae</taxon>
        <taxon>Methanosarcina</taxon>
    </lineage>
</organism>
<proteinExistence type="predicted"/>
<accession>A0A0E3RAS5</accession>
<dbReference type="PATRIC" id="fig|1434115.4.peg.1768"/>
<dbReference type="GeneID" id="24864581"/>
<dbReference type="Pfam" id="PF13289">
    <property type="entry name" value="SIR2_2"/>
    <property type="match status" value="1"/>
</dbReference>